<dbReference type="Proteomes" id="UP000095558">
    <property type="component" value="Unassembled WGS sequence"/>
</dbReference>
<dbReference type="PANTHER" id="PTHR13748">
    <property type="entry name" value="COBW-RELATED"/>
    <property type="match status" value="1"/>
</dbReference>
<dbReference type="PANTHER" id="PTHR13748:SF62">
    <property type="entry name" value="COBW DOMAIN-CONTAINING PROTEIN"/>
    <property type="match status" value="1"/>
</dbReference>
<gene>
    <name evidence="2" type="ORF">ERS852470_03073</name>
</gene>
<dbReference type="RefSeq" id="WP_042396819.1">
    <property type="nucleotide sequence ID" value="NZ_CYYT01000049.1"/>
</dbReference>
<dbReference type="GO" id="GO:0005737">
    <property type="term" value="C:cytoplasm"/>
    <property type="evidence" value="ECO:0007669"/>
    <property type="project" value="TreeGrafter"/>
</dbReference>
<feature type="domain" description="CobW/HypB/UreG nucleotide-binding" evidence="1">
    <location>
        <begin position="7"/>
        <end position="175"/>
    </location>
</feature>
<organism evidence="2 3">
    <name type="scientific">Clostridium disporicum</name>
    <dbReference type="NCBI Taxonomy" id="84024"/>
    <lineage>
        <taxon>Bacteria</taxon>
        <taxon>Bacillati</taxon>
        <taxon>Bacillota</taxon>
        <taxon>Clostridia</taxon>
        <taxon>Eubacteriales</taxon>
        <taxon>Clostridiaceae</taxon>
        <taxon>Clostridium</taxon>
    </lineage>
</organism>
<dbReference type="SUPFAM" id="SSF52540">
    <property type="entry name" value="P-loop containing nucleoside triphosphate hydrolases"/>
    <property type="match status" value="1"/>
</dbReference>
<accession>A0A174JRK1</accession>
<protein>
    <submittedName>
        <fullName evidence="2">Cobalamin synthesis protein</fullName>
    </submittedName>
</protein>
<dbReference type="InterPro" id="IPR051316">
    <property type="entry name" value="Zinc-reg_GTPase_activator"/>
</dbReference>
<dbReference type="GeneID" id="83011474"/>
<name>A0A174JRK1_9CLOT</name>
<sequence length="211" mass="24279">MKVGIEVVTGFLGAGKSAFINSLINKTKAVGEKIIVLTCESGNVKIKELEENDITVKHIDFIEDNSELNGEIYKIVKEYKPHRIIIEYNGTETLEHLYRCIFDNETGKLIKLNTMYFVCDGDSLDFYIKNMGELLLPFIQSSDVLVINNCYKLSEEKIEEDIDLLGTLNHKAQIIKSNNNEDFEKALDESKLLENNFLRNMRVKIIDYMRK</sequence>
<reference evidence="2 3" key="1">
    <citation type="submission" date="2015-09" db="EMBL/GenBank/DDBJ databases">
        <authorList>
            <consortium name="Pathogen Informatics"/>
        </authorList>
    </citation>
    <scope>NUCLEOTIDE SEQUENCE [LARGE SCALE GENOMIC DNA]</scope>
    <source>
        <strain evidence="2 3">2789STDY5834855</strain>
    </source>
</reference>
<dbReference type="EMBL" id="CYZV01000040">
    <property type="protein sequence ID" value="CUO68950.1"/>
    <property type="molecule type" value="Genomic_DNA"/>
</dbReference>
<proteinExistence type="predicted"/>
<dbReference type="OrthoDB" id="9808822at2"/>
<evidence type="ECO:0000259" key="1">
    <source>
        <dbReference type="Pfam" id="PF02492"/>
    </source>
</evidence>
<dbReference type="AlphaFoldDB" id="A0A174JRK1"/>
<evidence type="ECO:0000313" key="2">
    <source>
        <dbReference type="EMBL" id="CUO68950.1"/>
    </source>
</evidence>
<dbReference type="InterPro" id="IPR027417">
    <property type="entry name" value="P-loop_NTPase"/>
</dbReference>
<evidence type="ECO:0000313" key="3">
    <source>
        <dbReference type="Proteomes" id="UP000095558"/>
    </source>
</evidence>
<dbReference type="Gene3D" id="3.40.50.300">
    <property type="entry name" value="P-loop containing nucleotide triphosphate hydrolases"/>
    <property type="match status" value="1"/>
</dbReference>
<dbReference type="InterPro" id="IPR003495">
    <property type="entry name" value="CobW/HypB/UreG_nucleotide-bd"/>
</dbReference>
<dbReference type="Pfam" id="PF02492">
    <property type="entry name" value="cobW"/>
    <property type="match status" value="1"/>
</dbReference>